<dbReference type="VEuPathDB" id="VectorBase:ISCW004432"/>
<dbReference type="HOGENOM" id="CLU_091039_0_0_1"/>
<dbReference type="OrthoDB" id="77522at2759"/>
<evidence type="ECO:0000313" key="3">
    <source>
        <dbReference type="Proteomes" id="UP000001555"/>
    </source>
</evidence>
<proteinExistence type="evidence at protein level"/>
<organism>
    <name type="scientific">Ixodes scapularis</name>
    <name type="common">Black-legged tick</name>
    <name type="synonym">Deer tick</name>
    <dbReference type="NCBI Taxonomy" id="6945"/>
    <lineage>
        <taxon>Eukaryota</taxon>
        <taxon>Metazoa</taxon>
        <taxon>Ecdysozoa</taxon>
        <taxon>Arthropoda</taxon>
        <taxon>Chelicerata</taxon>
        <taxon>Arachnida</taxon>
        <taxon>Acari</taxon>
        <taxon>Parasitiformes</taxon>
        <taxon>Ixodida</taxon>
        <taxon>Ixodoidea</taxon>
        <taxon>Ixodidae</taxon>
        <taxon>Ixodinae</taxon>
        <taxon>Ixodes</taxon>
    </lineage>
</organism>
<evidence type="ECO:0000313" key="2">
    <source>
        <dbReference type="EnsemblMetazoa" id="ISCW004432-PA"/>
    </source>
</evidence>
<dbReference type="EMBL" id="ABJB011085352">
    <property type="status" value="NOT_ANNOTATED_CDS"/>
    <property type="molecule type" value="Genomic_DNA"/>
</dbReference>
<dbReference type="PANTHER" id="PTHR12333">
    <property type="entry name" value="COMM DOMAIN CONTAINING PROTEIN 10"/>
    <property type="match status" value="1"/>
</dbReference>
<dbReference type="FunCoup" id="B7PHU9">
    <property type="interactions" value="387"/>
</dbReference>
<dbReference type="VEuPathDB" id="VectorBase:ISCP_006461"/>
<dbReference type="EMBL" id="ABJB010702517">
    <property type="status" value="NOT_ANNOTATED_CDS"/>
    <property type="molecule type" value="Genomic_DNA"/>
</dbReference>
<dbReference type="STRING" id="6945.B7PHU9"/>
<evidence type="ECO:0000313" key="1">
    <source>
        <dbReference type="EMBL" id="EEC06171.1"/>
    </source>
</evidence>
<dbReference type="EMBL" id="ABJB010195042">
    <property type="status" value="NOT_ANNOTATED_CDS"/>
    <property type="molecule type" value="Genomic_DNA"/>
</dbReference>
<dbReference type="InParanoid" id="B7PHU9"/>
<name>B7PHU9_IXOSC</name>
<reference evidence="1 3" key="1">
    <citation type="submission" date="2008-03" db="EMBL/GenBank/DDBJ databases">
        <title>Annotation of Ixodes scapularis.</title>
        <authorList>
            <consortium name="Ixodes scapularis Genome Project Consortium"/>
            <person name="Caler E."/>
            <person name="Hannick L.I."/>
            <person name="Bidwell S."/>
            <person name="Joardar V."/>
            <person name="Thiagarajan M."/>
            <person name="Amedeo P."/>
            <person name="Galinsky K.J."/>
            <person name="Schobel S."/>
            <person name="Inman J."/>
            <person name="Hostetler J."/>
            <person name="Miller J."/>
            <person name="Hammond M."/>
            <person name="Megy K."/>
            <person name="Lawson D."/>
            <person name="Kodira C."/>
            <person name="Sutton G."/>
            <person name="Meyer J."/>
            <person name="Hill C.A."/>
            <person name="Birren B."/>
            <person name="Nene V."/>
            <person name="Collins F."/>
            <person name="Alarcon-Chaidez F."/>
            <person name="Wikel S."/>
            <person name="Strausberg R."/>
        </authorList>
    </citation>
    <scope>NUCLEOTIDE SEQUENCE [LARGE SCALE GENOMIC DNA]</scope>
    <source>
        <strain evidence="3">Wikel</strain>
        <strain evidence="1">Wikel colony</strain>
    </source>
</reference>
<gene>
    <name evidence="1" type="ORF">IscW_ISCW004432</name>
</gene>
<dbReference type="InterPro" id="IPR037361">
    <property type="entry name" value="COMMD10"/>
</dbReference>
<dbReference type="PaxDb" id="6945-B7PHU9"/>
<dbReference type="PANTHER" id="PTHR12333:SF0">
    <property type="entry name" value="COMM DOMAIN-CONTAINING PROTEIN 10"/>
    <property type="match status" value="1"/>
</dbReference>
<dbReference type="EMBL" id="ABJB010099904">
    <property type="status" value="NOT_ANNOTATED_CDS"/>
    <property type="molecule type" value="Genomic_DNA"/>
</dbReference>
<dbReference type="Proteomes" id="UP000001555">
    <property type="component" value="Unassembled WGS sequence"/>
</dbReference>
<dbReference type="EMBL" id="ABJB010913982">
    <property type="status" value="NOT_ANNOTATED_CDS"/>
    <property type="molecule type" value="Genomic_DNA"/>
</dbReference>
<evidence type="ECO:0007829" key="4">
    <source>
        <dbReference type="PeptideAtlas" id="B7PHU9"/>
    </source>
</evidence>
<dbReference type="EMBL" id="ABJB011056643">
    <property type="status" value="NOT_ANNOTATED_CDS"/>
    <property type="molecule type" value="Genomic_DNA"/>
</dbReference>
<dbReference type="VEuPathDB" id="VectorBase:ISCI004432"/>
<reference evidence="2" key="2">
    <citation type="submission" date="2020-05" db="UniProtKB">
        <authorList>
            <consortium name="EnsemblMetazoa"/>
        </authorList>
    </citation>
    <scope>IDENTIFICATION</scope>
    <source>
        <strain evidence="2">wikel</strain>
    </source>
</reference>
<dbReference type="Pfam" id="PF21672">
    <property type="entry name" value="COMM_HN"/>
    <property type="match status" value="1"/>
</dbReference>
<keyword evidence="3" id="KW-1185">Reference proteome</keyword>
<sequence length="243" mass="27199">MTVSMFTKTASLLQAVSLINQLDDTKFSALLARILQKLHLKDERSFSEEEESRLQKAFALGAKDVTLVLETVSFILEQAAFHVAKPQVLQAQLTALELTDTKVQCLVQAWTAGAKQVVERLKHHSLAARQLQDVGWELRVTGGQRHAARARAPQALVDLLVSGGAAHDHLLLQFSHQQLFGLYTKVCKCRVASRGILLTSHSADSIMWQNSSNSNNAQMYKIGVHTLYHRQPFWQWQFMGGQL</sequence>
<accession>B7PHU9</accession>
<dbReference type="EMBL" id="DS715193">
    <property type="protein sequence ID" value="EEC06171.1"/>
    <property type="molecule type" value="Genomic_DNA"/>
</dbReference>
<keyword evidence="4" id="KW-1267">Proteomics identification</keyword>
<dbReference type="EMBL" id="ABJB010746456">
    <property type="status" value="NOT_ANNOTATED_CDS"/>
    <property type="molecule type" value="Genomic_DNA"/>
</dbReference>
<dbReference type="EnsemblMetazoa" id="ISCW004432-RA">
    <property type="protein sequence ID" value="ISCW004432-PA"/>
    <property type="gene ID" value="ISCW004432"/>
</dbReference>
<dbReference type="AlphaFoldDB" id="B7PHU9"/>
<protein>
    <submittedName>
        <fullName evidence="1 2">COMM domain-containing protein, putative</fullName>
    </submittedName>
</protein>